<reference evidence="2 3" key="1">
    <citation type="submission" date="2013-11" db="EMBL/GenBank/DDBJ databases">
        <title>Draft genome of the bovine lungworm Dictyocaulus viviparus.</title>
        <authorList>
            <person name="Mitreva M."/>
        </authorList>
    </citation>
    <scope>NUCLEOTIDE SEQUENCE [LARGE SCALE GENOMIC DNA]</scope>
    <source>
        <strain evidence="2 3">HannoverDv2000</strain>
    </source>
</reference>
<feature type="chain" id="PRO_5013288923" evidence="1">
    <location>
        <begin position="16"/>
        <end position="137"/>
    </location>
</feature>
<evidence type="ECO:0000313" key="2">
    <source>
        <dbReference type="EMBL" id="KJH49644.1"/>
    </source>
</evidence>
<evidence type="ECO:0000313" key="3">
    <source>
        <dbReference type="Proteomes" id="UP000053766"/>
    </source>
</evidence>
<proteinExistence type="predicted"/>
<protein>
    <submittedName>
        <fullName evidence="2">Uncharacterized protein</fullName>
    </submittedName>
</protein>
<feature type="signal peptide" evidence="1">
    <location>
        <begin position="1"/>
        <end position="15"/>
    </location>
</feature>
<dbReference type="STRING" id="29172.A0A0D8Y0R6"/>
<gene>
    <name evidence="2" type="ORF">DICVIV_04189</name>
</gene>
<dbReference type="EMBL" id="KN716227">
    <property type="protein sequence ID" value="KJH49644.1"/>
    <property type="molecule type" value="Genomic_DNA"/>
</dbReference>
<dbReference type="AlphaFoldDB" id="A0A0D8Y0R6"/>
<sequence length="137" mass="15728">MQTLIVLLLIYGAVAQRRLCEAEGTCRQCADTRYSYYRCTQQEDCFLGEICDRGFCCPNIRPIVGLQSEIQRFTQHSTNEQMLLNTHKPENSDIIEDKLCPDGSESTKRCRLDDECVAVNELCFEGKCCASEFKFYL</sequence>
<dbReference type="Proteomes" id="UP000053766">
    <property type="component" value="Unassembled WGS sequence"/>
</dbReference>
<organism evidence="2 3">
    <name type="scientific">Dictyocaulus viviparus</name>
    <name type="common">Bovine lungworm</name>
    <dbReference type="NCBI Taxonomy" id="29172"/>
    <lineage>
        <taxon>Eukaryota</taxon>
        <taxon>Metazoa</taxon>
        <taxon>Ecdysozoa</taxon>
        <taxon>Nematoda</taxon>
        <taxon>Chromadorea</taxon>
        <taxon>Rhabditida</taxon>
        <taxon>Rhabditina</taxon>
        <taxon>Rhabditomorpha</taxon>
        <taxon>Strongyloidea</taxon>
        <taxon>Metastrongylidae</taxon>
        <taxon>Dictyocaulus</taxon>
    </lineage>
</organism>
<keyword evidence="3" id="KW-1185">Reference proteome</keyword>
<dbReference type="OrthoDB" id="5854511at2759"/>
<reference evidence="3" key="2">
    <citation type="journal article" date="2016" name="Sci. Rep.">
        <title>Dictyocaulus viviparus genome, variome and transcriptome elucidate lungworm biology and support future intervention.</title>
        <authorList>
            <person name="McNulty S.N."/>
            <person name="Strube C."/>
            <person name="Rosa B.A."/>
            <person name="Martin J.C."/>
            <person name="Tyagi R."/>
            <person name="Choi Y.J."/>
            <person name="Wang Q."/>
            <person name="Hallsworth Pepin K."/>
            <person name="Zhang X."/>
            <person name="Ozersky P."/>
            <person name="Wilson R.K."/>
            <person name="Sternberg P.W."/>
            <person name="Gasser R.B."/>
            <person name="Mitreva M."/>
        </authorList>
    </citation>
    <scope>NUCLEOTIDE SEQUENCE [LARGE SCALE GENOMIC DNA]</scope>
    <source>
        <strain evidence="3">HannoverDv2000</strain>
    </source>
</reference>
<name>A0A0D8Y0R6_DICVI</name>
<keyword evidence="1" id="KW-0732">Signal</keyword>
<evidence type="ECO:0000256" key="1">
    <source>
        <dbReference type="SAM" id="SignalP"/>
    </source>
</evidence>
<accession>A0A0D8Y0R6</accession>